<dbReference type="AlphaFoldDB" id="A0A363NR78"/>
<evidence type="ECO:0000259" key="2">
    <source>
        <dbReference type="Pfam" id="PF06057"/>
    </source>
</evidence>
<feature type="domain" description="Bacterial virulence" evidence="2">
    <location>
        <begin position="37"/>
        <end position="219"/>
    </location>
</feature>
<proteinExistence type="predicted"/>
<organism evidence="3 4">
    <name type="scientific">Sphingobacterium athyrii</name>
    <dbReference type="NCBI Taxonomy" id="2152717"/>
    <lineage>
        <taxon>Bacteria</taxon>
        <taxon>Pseudomonadati</taxon>
        <taxon>Bacteroidota</taxon>
        <taxon>Sphingobacteriia</taxon>
        <taxon>Sphingobacteriales</taxon>
        <taxon>Sphingobacteriaceae</taxon>
        <taxon>Sphingobacterium</taxon>
    </lineage>
</organism>
<accession>A0A363NR78</accession>
<dbReference type="InterPro" id="IPR029058">
    <property type="entry name" value="AB_hydrolase_fold"/>
</dbReference>
<reference evidence="3 4" key="1">
    <citation type="submission" date="2018-04" db="EMBL/GenBank/DDBJ databases">
        <title>Sphingobacterium sp. M46 Genome.</title>
        <authorList>
            <person name="Cheng J."/>
            <person name="Li Y."/>
        </authorList>
    </citation>
    <scope>NUCLEOTIDE SEQUENCE [LARGE SCALE GENOMIC DNA]</scope>
    <source>
        <strain evidence="3 4">M46</strain>
    </source>
</reference>
<feature type="chain" id="PRO_5016866711" description="Bacterial virulence domain-containing protein" evidence="1">
    <location>
        <begin position="20"/>
        <end position="222"/>
    </location>
</feature>
<gene>
    <name evidence="3" type="ORF">DCO56_15100</name>
</gene>
<dbReference type="Gene3D" id="3.40.50.1820">
    <property type="entry name" value="alpha/beta hydrolase"/>
    <property type="match status" value="1"/>
</dbReference>
<keyword evidence="1" id="KW-0732">Signal</keyword>
<feature type="signal peptide" evidence="1">
    <location>
        <begin position="1"/>
        <end position="19"/>
    </location>
</feature>
<dbReference type="EMBL" id="QCXX01000004">
    <property type="protein sequence ID" value="PUV23263.1"/>
    <property type="molecule type" value="Genomic_DNA"/>
</dbReference>
<keyword evidence="4" id="KW-1185">Reference proteome</keyword>
<evidence type="ECO:0000313" key="4">
    <source>
        <dbReference type="Proteomes" id="UP000250831"/>
    </source>
</evidence>
<protein>
    <recommendedName>
        <fullName evidence="2">Bacterial virulence domain-containing protein</fullName>
    </recommendedName>
</protein>
<comment type="caution">
    <text evidence="3">The sequence shown here is derived from an EMBL/GenBank/DDBJ whole genome shotgun (WGS) entry which is preliminary data.</text>
</comment>
<dbReference type="Proteomes" id="UP000250831">
    <property type="component" value="Unassembled WGS sequence"/>
</dbReference>
<dbReference type="RefSeq" id="WP_108634621.1">
    <property type="nucleotide sequence ID" value="NZ_DAMCKI010000031.1"/>
</dbReference>
<name>A0A363NR78_9SPHI</name>
<dbReference type="OrthoDB" id="641022at2"/>
<sequence length="222" mass="24754">MKKLTVLFIIGCMAFHALAQQRLIEMKYWNNKTVLPLVLYLSGDGGFNSFSNKICRLIADAGYAVAAIDSKSYFWKKKTPKDIAADMSNTLKNLMLSRQNHQLFIVGYSFGADAVPFIINRIDPLIKKNVRSIVLLEPSVSTDLEIHIADILGRSSTKRSLDVVAEINRIEGVKTSVVLGDDEAEFPVKKITLKNFNKKYLSGGHHFSGNAEQVVKTTLSLF</sequence>
<dbReference type="Pfam" id="PF06057">
    <property type="entry name" value="VirJ"/>
    <property type="match status" value="1"/>
</dbReference>
<evidence type="ECO:0000313" key="3">
    <source>
        <dbReference type="EMBL" id="PUV23263.1"/>
    </source>
</evidence>
<dbReference type="InterPro" id="IPR010333">
    <property type="entry name" value="VirJ"/>
</dbReference>
<dbReference type="SUPFAM" id="SSF53474">
    <property type="entry name" value="alpha/beta-Hydrolases"/>
    <property type="match status" value="1"/>
</dbReference>
<evidence type="ECO:0000256" key="1">
    <source>
        <dbReference type="SAM" id="SignalP"/>
    </source>
</evidence>